<reference evidence="1" key="1">
    <citation type="submission" date="2014-09" db="EMBL/GenBank/DDBJ databases">
        <authorList>
            <person name="Magalhaes I.L.F."/>
            <person name="Oliveira U."/>
            <person name="Santos F.R."/>
            <person name="Vidigal T.H.D.A."/>
            <person name="Brescovit A.D."/>
            <person name="Santos A.J."/>
        </authorList>
    </citation>
    <scope>NUCLEOTIDE SEQUENCE</scope>
    <source>
        <tissue evidence="1">Shoot tissue taken approximately 20 cm above the soil surface</tissue>
    </source>
</reference>
<organism evidence="1">
    <name type="scientific">Arundo donax</name>
    <name type="common">Giant reed</name>
    <name type="synonym">Donax arundinaceus</name>
    <dbReference type="NCBI Taxonomy" id="35708"/>
    <lineage>
        <taxon>Eukaryota</taxon>
        <taxon>Viridiplantae</taxon>
        <taxon>Streptophyta</taxon>
        <taxon>Embryophyta</taxon>
        <taxon>Tracheophyta</taxon>
        <taxon>Spermatophyta</taxon>
        <taxon>Magnoliopsida</taxon>
        <taxon>Liliopsida</taxon>
        <taxon>Poales</taxon>
        <taxon>Poaceae</taxon>
        <taxon>PACMAD clade</taxon>
        <taxon>Arundinoideae</taxon>
        <taxon>Arundineae</taxon>
        <taxon>Arundo</taxon>
    </lineage>
</organism>
<dbReference type="AlphaFoldDB" id="A0A0A9CH57"/>
<dbReference type="EMBL" id="GBRH01225180">
    <property type="protein sequence ID" value="JAD72715.1"/>
    <property type="molecule type" value="Transcribed_RNA"/>
</dbReference>
<sequence length="45" mass="5172">MTYHVSVYSYQYMTTTACDFTTVPWRKGSDHGPWMPAEVKNAESP</sequence>
<protein>
    <submittedName>
        <fullName evidence="1">Uncharacterized protein</fullName>
    </submittedName>
</protein>
<proteinExistence type="predicted"/>
<reference evidence="1" key="2">
    <citation type="journal article" date="2015" name="Data Brief">
        <title>Shoot transcriptome of the giant reed, Arundo donax.</title>
        <authorList>
            <person name="Barrero R.A."/>
            <person name="Guerrero F.D."/>
            <person name="Moolhuijzen P."/>
            <person name="Goolsby J.A."/>
            <person name="Tidwell J."/>
            <person name="Bellgard S.E."/>
            <person name="Bellgard M.I."/>
        </authorList>
    </citation>
    <scope>NUCLEOTIDE SEQUENCE</scope>
    <source>
        <tissue evidence="1">Shoot tissue taken approximately 20 cm above the soil surface</tissue>
    </source>
</reference>
<name>A0A0A9CH57_ARUDO</name>
<evidence type="ECO:0000313" key="1">
    <source>
        <dbReference type="EMBL" id="JAD72715.1"/>
    </source>
</evidence>
<accession>A0A0A9CH57</accession>